<protein>
    <submittedName>
        <fullName evidence="2">Uncharacterized protein</fullName>
    </submittedName>
</protein>
<dbReference type="WBParaSite" id="nRc.2.0.1.t23196-RA">
    <property type="protein sequence ID" value="nRc.2.0.1.t23196-RA"/>
    <property type="gene ID" value="nRc.2.0.1.g23196"/>
</dbReference>
<evidence type="ECO:0000313" key="1">
    <source>
        <dbReference type="Proteomes" id="UP000887565"/>
    </source>
</evidence>
<proteinExistence type="predicted"/>
<evidence type="ECO:0000313" key="2">
    <source>
        <dbReference type="WBParaSite" id="nRc.2.0.1.t23196-RA"/>
    </source>
</evidence>
<name>A0A915JC29_ROMCU</name>
<reference evidence="2" key="1">
    <citation type="submission" date="2022-11" db="UniProtKB">
        <authorList>
            <consortium name="WormBaseParasite"/>
        </authorList>
    </citation>
    <scope>IDENTIFICATION</scope>
</reference>
<keyword evidence="1" id="KW-1185">Reference proteome</keyword>
<dbReference type="AlphaFoldDB" id="A0A915JC29"/>
<sequence>MGLMRQVRTDAKTFTKISFDTPFIDSEDFSAMVDGTTVEISDVVHKAFIGFCEKFFCIICVFSKTTGEIYQSKFNMKYFEL</sequence>
<dbReference type="Proteomes" id="UP000887565">
    <property type="component" value="Unplaced"/>
</dbReference>
<accession>A0A915JC29</accession>
<organism evidence="1 2">
    <name type="scientific">Romanomermis culicivorax</name>
    <name type="common">Nematode worm</name>
    <dbReference type="NCBI Taxonomy" id="13658"/>
    <lineage>
        <taxon>Eukaryota</taxon>
        <taxon>Metazoa</taxon>
        <taxon>Ecdysozoa</taxon>
        <taxon>Nematoda</taxon>
        <taxon>Enoplea</taxon>
        <taxon>Dorylaimia</taxon>
        <taxon>Mermithida</taxon>
        <taxon>Mermithoidea</taxon>
        <taxon>Mermithidae</taxon>
        <taxon>Romanomermis</taxon>
    </lineage>
</organism>